<dbReference type="InterPro" id="IPR019831">
    <property type="entry name" value="Mn/Fe_SOD_N"/>
</dbReference>
<dbReference type="Proteomes" id="UP000460715">
    <property type="component" value="Unassembled WGS sequence"/>
</dbReference>
<protein>
    <recommendedName>
        <fullName evidence="2 6">Superoxide dismutase</fullName>
        <ecNumber evidence="2 6">1.15.1.1</ecNumber>
    </recommendedName>
</protein>
<comment type="caution">
    <text evidence="9">The sequence shown here is derived from an EMBL/GenBank/DDBJ whole genome shotgun (WGS) entry which is preliminary data.</text>
</comment>
<evidence type="ECO:0000256" key="6">
    <source>
        <dbReference type="RuleBase" id="RU000414"/>
    </source>
</evidence>
<evidence type="ECO:0000259" key="8">
    <source>
        <dbReference type="Pfam" id="PF02777"/>
    </source>
</evidence>
<dbReference type="PROSITE" id="PS51318">
    <property type="entry name" value="TAT"/>
    <property type="match status" value="1"/>
</dbReference>
<evidence type="ECO:0000256" key="2">
    <source>
        <dbReference type="ARBA" id="ARBA00012682"/>
    </source>
</evidence>
<evidence type="ECO:0000256" key="1">
    <source>
        <dbReference type="ARBA" id="ARBA00008714"/>
    </source>
</evidence>
<dbReference type="PRINTS" id="PR01703">
    <property type="entry name" value="MNSODISMTASE"/>
</dbReference>
<dbReference type="FunFam" id="3.55.40.20:FF:000004">
    <property type="entry name" value="Superoxide dismutase [Fe]"/>
    <property type="match status" value="1"/>
</dbReference>
<gene>
    <name evidence="9" type="ORF">E0493_04040</name>
</gene>
<name>A0A845B4E2_9PROT</name>
<dbReference type="Pfam" id="PF02777">
    <property type="entry name" value="Sod_Fe_C"/>
    <property type="match status" value="1"/>
</dbReference>
<dbReference type="SUPFAM" id="SSF54719">
    <property type="entry name" value="Fe,Mn superoxide dismutase (SOD), C-terminal domain"/>
    <property type="match status" value="1"/>
</dbReference>
<feature type="binding site" evidence="5">
    <location>
        <position position="122"/>
    </location>
    <ligand>
        <name>Mn(2+)</name>
        <dbReference type="ChEBI" id="CHEBI:29035"/>
    </ligand>
</feature>
<dbReference type="GO" id="GO:0046872">
    <property type="term" value="F:metal ion binding"/>
    <property type="evidence" value="ECO:0007669"/>
    <property type="project" value="UniProtKB-KW"/>
</dbReference>
<evidence type="ECO:0000259" key="7">
    <source>
        <dbReference type="Pfam" id="PF00081"/>
    </source>
</evidence>
<keyword evidence="3 5" id="KW-0479">Metal-binding</keyword>
<dbReference type="SUPFAM" id="SSF46609">
    <property type="entry name" value="Fe,Mn superoxide dismutase (SOD), N-terminal domain"/>
    <property type="match status" value="1"/>
</dbReference>
<keyword evidence="4 6" id="KW-0560">Oxidoreductase</keyword>
<proteinExistence type="inferred from homology"/>
<feature type="binding site" evidence="5">
    <location>
        <position position="208"/>
    </location>
    <ligand>
        <name>Mn(2+)</name>
        <dbReference type="ChEBI" id="CHEBI:29035"/>
    </ligand>
</feature>
<dbReference type="Pfam" id="PF00081">
    <property type="entry name" value="Sod_Fe_N"/>
    <property type="match status" value="1"/>
</dbReference>
<comment type="function">
    <text evidence="6">Destroys radicals which are normally produced within the cells and which are toxic to biological systems.</text>
</comment>
<dbReference type="InterPro" id="IPR036314">
    <property type="entry name" value="SOD_C_sf"/>
</dbReference>
<feature type="binding site" evidence="5">
    <location>
        <position position="67"/>
    </location>
    <ligand>
        <name>Mn(2+)</name>
        <dbReference type="ChEBI" id="CHEBI:29035"/>
    </ligand>
</feature>
<keyword evidence="10" id="KW-1185">Reference proteome</keyword>
<dbReference type="Gene3D" id="1.10.287.990">
    <property type="entry name" value="Fe,Mn superoxide dismutase (SOD) domain"/>
    <property type="match status" value="1"/>
</dbReference>
<dbReference type="OrthoDB" id="9803125at2"/>
<dbReference type="PROSITE" id="PS00088">
    <property type="entry name" value="SOD_MN"/>
    <property type="match status" value="1"/>
</dbReference>
<dbReference type="EMBL" id="SNVJ01000003">
    <property type="protein sequence ID" value="MXP62523.1"/>
    <property type="molecule type" value="Genomic_DNA"/>
</dbReference>
<dbReference type="AlphaFoldDB" id="A0A845B4E2"/>
<dbReference type="PIRSF" id="PIRSF000349">
    <property type="entry name" value="SODismutase"/>
    <property type="match status" value="1"/>
</dbReference>
<dbReference type="GO" id="GO:0004784">
    <property type="term" value="F:superoxide dismutase activity"/>
    <property type="evidence" value="ECO:0007669"/>
    <property type="project" value="UniProtKB-EC"/>
</dbReference>
<dbReference type="InterPro" id="IPR036324">
    <property type="entry name" value="Mn/Fe_SOD_N_sf"/>
</dbReference>
<dbReference type="EC" id="1.15.1.1" evidence="2 6"/>
<feature type="binding site" evidence="5">
    <location>
        <position position="204"/>
    </location>
    <ligand>
        <name>Mn(2+)</name>
        <dbReference type="ChEBI" id="CHEBI:29035"/>
    </ligand>
</feature>
<dbReference type="PANTHER" id="PTHR43595">
    <property type="entry name" value="37S RIBOSOMAL PROTEIN S26, MITOCHONDRIAL"/>
    <property type="match status" value="1"/>
</dbReference>
<evidence type="ECO:0000256" key="5">
    <source>
        <dbReference type="PIRSR" id="PIRSR000349-1"/>
    </source>
</evidence>
<accession>A0A845B4E2</accession>
<feature type="domain" description="Manganese/iron superoxide dismutase N-terminal" evidence="7">
    <location>
        <begin position="43"/>
        <end position="129"/>
    </location>
</feature>
<sequence>MTTPMLARRGMLTAGASLFAAGMLASPRRVFAQAASGTSSGPFMLPQLPYAFDALEPHIDAKTMELHHDKHHAAYVNNLNNALKDHSQLAQMKLEDLLAKLGQAPEAVRTAIRNNGGGHANHAMFWQVMGGKGGNPSGELAQAIERDLGGFDAFKGNFNKAGAGVFGSGFVFVTVDRDGKLALTTRPNQDTPLMDGQRVLFGNDVWEHAYYLKYNNRRADYLNAWWNVVNWDSVAKRYAAAKDGSLGV</sequence>
<evidence type="ECO:0000256" key="4">
    <source>
        <dbReference type="ARBA" id="ARBA00023002"/>
    </source>
</evidence>
<dbReference type="InterPro" id="IPR006311">
    <property type="entry name" value="TAT_signal"/>
</dbReference>
<dbReference type="PANTHER" id="PTHR43595:SF2">
    <property type="entry name" value="SMALL RIBOSOMAL SUBUNIT PROTEIN MS42"/>
    <property type="match status" value="1"/>
</dbReference>
<dbReference type="InterPro" id="IPR001189">
    <property type="entry name" value="Mn/Fe_SOD"/>
</dbReference>
<evidence type="ECO:0000256" key="3">
    <source>
        <dbReference type="ARBA" id="ARBA00022723"/>
    </source>
</evidence>
<reference evidence="9 10" key="1">
    <citation type="submission" date="2019-03" db="EMBL/GenBank/DDBJ databases">
        <title>Roseomonas sp. a novel Roseomonas species isolated from Sea whip Gorgonian.</title>
        <authorList>
            <person name="Li F."/>
            <person name="Pan X."/>
            <person name="Huang S."/>
            <person name="Li Z."/>
            <person name="Meng B."/>
        </authorList>
    </citation>
    <scope>NUCLEOTIDE SEQUENCE [LARGE SCALE GENOMIC DNA]</scope>
    <source>
        <strain evidence="9 10">M0104</strain>
    </source>
</reference>
<organism evidence="9 10">
    <name type="scientific">Teichococcus coralli</name>
    <dbReference type="NCBI Taxonomy" id="2545983"/>
    <lineage>
        <taxon>Bacteria</taxon>
        <taxon>Pseudomonadati</taxon>
        <taxon>Pseudomonadota</taxon>
        <taxon>Alphaproteobacteria</taxon>
        <taxon>Acetobacterales</taxon>
        <taxon>Roseomonadaceae</taxon>
        <taxon>Roseomonas</taxon>
    </lineage>
</organism>
<evidence type="ECO:0000313" key="10">
    <source>
        <dbReference type="Proteomes" id="UP000460715"/>
    </source>
</evidence>
<feature type="domain" description="Manganese/iron superoxide dismutase C-terminal" evidence="8">
    <location>
        <begin position="136"/>
        <end position="237"/>
    </location>
</feature>
<evidence type="ECO:0000313" key="9">
    <source>
        <dbReference type="EMBL" id="MXP62523.1"/>
    </source>
</evidence>
<comment type="catalytic activity">
    <reaction evidence="6">
        <text>2 superoxide + 2 H(+) = H2O2 + O2</text>
        <dbReference type="Rhea" id="RHEA:20696"/>
        <dbReference type="ChEBI" id="CHEBI:15378"/>
        <dbReference type="ChEBI" id="CHEBI:15379"/>
        <dbReference type="ChEBI" id="CHEBI:16240"/>
        <dbReference type="ChEBI" id="CHEBI:18421"/>
        <dbReference type="EC" id="1.15.1.1"/>
    </reaction>
</comment>
<dbReference type="Gene3D" id="3.55.40.20">
    <property type="entry name" value="Iron/manganese superoxide dismutase, C-terminal domain"/>
    <property type="match status" value="1"/>
</dbReference>
<dbReference type="FunFam" id="1.10.287.990:FF:000001">
    <property type="entry name" value="Superoxide dismutase"/>
    <property type="match status" value="1"/>
</dbReference>
<dbReference type="GO" id="GO:0005737">
    <property type="term" value="C:cytoplasm"/>
    <property type="evidence" value="ECO:0007669"/>
    <property type="project" value="TreeGrafter"/>
</dbReference>
<dbReference type="InterPro" id="IPR019832">
    <property type="entry name" value="Mn/Fe_SOD_C"/>
</dbReference>
<dbReference type="InterPro" id="IPR019833">
    <property type="entry name" value="Mn/Fe_SOD_BS"/>
</dbReference>
<comment type="similarity">
    <text evidence="1 6">Belongs to the iron/manganese superoxide dismutase family.</text>
</comment>